<organism evidence="2 3">
    <name type="scientific">Heliobacterium mobile</name>
    <name type="common">Heliobacillus mobilis</name>
    <dbReference type="NCBI Taxonomy" id="28064"/>
    <lineage>
        <taxon>Bacteria</taxon>
        <taxon>Bacillati</taxon>
        <taxon>Bacillota</taxon>
        <taxon>Clostridia</taxon>
        <taxon>Eubacteriales</taxon>
        <taxon>Heliobacteriaceae</taxon>
        <taxon>Heliobacterium</taxon>
    </lineage>
</organism>
<evidence type="ECO:0000259" key="1">
    <source>
        <dbReference type="Pfam" id="PF04230"/>
    </source>
</evidence>
<dbReference type="PANTHER" id="PTHR36836:SF1">
    <property type="entry name" value="COLANIC ACID BIOSYNTHESIS PROTEIN WCAK"/>
    <property type="match status" value="1"/>
</dbReference>
<comment type="caution">
    <text evidence="2">The sequence shown here is derived from an EMBL/GenBank/DDBJ whole genome shotgun (WGS) entry which is preliminary data.</text>
</comment>
<dbReference type="SUPFAM" id="SSF53756">
    <property type="entry name" value="UDP-Glycosyltransferase/glycogen phosphorylase"/>
    <property type="match status" value="1"/>
</dbReference>
<dbReference type="Pfam" id="PF04230">
    <property type="entry name" value="PS_pyruv_trans"/>
    <property type="match status" value="1"/>
</dbReference>
<dbReference type="NCBIfam" id="TIGR03609">
    <property type="entry name" value="S_layer_CsaB"/>
    <property type="match status" value="1"/>
</dbReference>
<dbReference type="InterPro" id="IPR007345">
    <property type="entry name" value="Polysacch_pyruvyl_Trfase"/>
</dbReference>
<evidence type="ECO:0000313" key="3">
    <source>
        <dbReference type="Proteomes" id="UP000430670"/>
    </source>
</evidence>
<name>A0A6I3SL29_HELMO</name>
<dbReference type="AlphaFoldDB" id="A0A6I3SL29"/>
<proteinExistence type="predicted"/>
<gene>
    <name evidence="2" type="primary">csaB</name>
    <name evidence="2" type="ORF">GJ688_11490</name>
</gene>
<dbReference type="GO" id="GO:0016740">
    <property type="term" value="F:transferase activity"/>
    <property type="evidence" value="ECO:0007669"/>
    <property type="project" value="UniProtKB-KW"/>
</dbReference>
<reference evidence="2 3" key="1">
    <citation type="submission" date="2019-11" db="EMBL/GenBank/DDBJ databases">
        <title>Whole-genome sequence of a the green, strictly anaerobic photosynthetic bacterium Heliobacillus mobilis DSM 6151.</title>
        <authorList>
            <person name="Kyndt J.A."/>
            <person name="Meyer T.E."/>
        </authorList>
    </citation>
    <scope>NUCLEOTIDE SEQUENCE [LARGE SCALE GENOMIC DNA]</scope>
    <source>
        <strain evidence="2 3">DSM 6151</strain>
    </source>
</reference>
<keyword evidence="3" id="KW-1185">Reference proteome</keyword>
<sequence>MLIQRGGRDSVATIVLSGYFGYNNAGDEALLKAMIAALRSKRPDIRIIVLSGQPALTRKDHQVIAVHRYNPLAIVAAILQADLIVSGGGSLLQDVTGKLTIPYYLMVVALGLLFRRKCMFYAQGIGPVNGRFGKALIKWVANRTDLITLRDAASAKRLQRMGVKNPSMLVTADPVFGLTPEEKKRVTDLQTGRAEAVFCLRGWKNGPDLEGACLKLAQHLLDRGWRVTFLPMHAEEDLAICRNMTRQLNHSRVQLIDEELHYENAINTIAESSLLVGVRLHSLLFATLLGIPIIGIAYDPKVTGFLNELGRPAFGETPELTGYQLIREFERILSNYEKEQQAVFDFAHELKNRALVTAQLAIELMEDKGPDKRTKSR</sequence>
<feature type="domain" description="Polysaccharide pyruvyl transferase" evidence="1">
    <location>
        <begin position="24"/>
        <end position="300"/>
    </location>
</feature>
<keyword evidence="2" id="KW-0808">Transferase</keyword>
<protein>
    <submittedName>
        <fullName evidence="2">Polysaccharide pyruvyl transferase CsaB</fullName>
    </submittedName>
</protein>
<accession>A0A6I3SL29</accession>
<evidence type="ECO:0000313" key="2">
    <source>
        <dbReference type="EMBL" id="MTV49600.1"/>
    </source>
</evidence>
<dbReference type="Proteomes" id="UP000430670">
    <property type="component" value="Unassembled WGS sequence"/>
</dbReference>
<dbReference type="PANTHER" id="PTHR36836">
    <property type="entry name" value="COLANIC ACID BIOSYNTHESIS PROTEIN WCAK"/>
    <property type="match status" value="1"/>
</dbReference>
<dbReference type="EMBL" id="WNKU01000012">
    <property type="protein sequence ID" value="MTV49600.1"/>
    <property type="molecule type" value="Genomic_DNA"/>
</dbReference>
<dbReference type="InterPro" id="IPR019896">
    <property type="entry name" value="Polysacch_pyruvyl_Trfase_CsaB"/>
</dbReference>